<protein>
    <recommendedName>
        <fullName evidence="3">Sigma-70 family RNA polymerase sigma factor</fullName>
    </recommendedName>
</protein>
<organism evidence="1 2">
    <name type="scientific">Streptomyces lycii</name>
    <dbReference type="NCBI Taxonomy" id="2654337"/>
    <lineage>
        <taxon>Bacteria</taxon>
        <taxon>Bacillati</taxon>
        <taxon>Actinomycetota</taxon>
        <taxon>Actinomycetes</taxon>
        <taxon>Kitasatosporales</taxon>
        <taxon>Streptomycetaceae</taxon>
        <taxon>Streptomyces</taxon>
    </lineage>
</organism>
<comment type="caution">
    <text evidence="1">The sequence shown here is derived from an EMBL/GenBank/DDBJ whole genome shotgun (WGS) entry which is preliminary data.</text>
</comment>
<evidence type="ECO:0008006" key="3">
    <source>
        <dbReference type="Google" id="ProtNLM"/>
    </source>
</evidence>
<evidence type="ECO:0000313" key="2">
    <source>
        <dbReference type="Proteomes" id="UP000621266"/>
    </source>
</evidence>
<reference evidence="1 2" key="1">
    <citation type="submission" date="2019-10" db="EMBL/GenBank/DDBJ databases">
        <title>Streptomyces tenebrisbrunneis sp.nov., an endogenous actinomycete isolated from of Lycium ruthenicum.</title>
        <authorList>
            <person name="Ma L."/>
        </authorList>
    </citation>
    <scope>NUCLEOTIDE SEQUENCE [LARGE SCALE GENOMIC DNA]</scope>
    <source>
        <strain evidence="1 2">TRM 66187</strain>
    </source>
</reference>
<accession>A0ABQ7FIY5</accession>
<dbReference type="EMBL" id="WHPN01000256">
    <property type="protein sequence ID" value="KAF4408931.1"/>
    <property type="molecule type" value="Genomic_DNA"/>
</dbReference>
<dbReference type="RefSeq" id="WP_156205894.1">
    <property type="nucleotide sequence ID" value="NZ_WHPN01000256.1"/>
</dbReference>
<keyword evidence="2" id="KW-1185">Reference proteome</keyword>
<gene>
    <name evidence="1" type="ORF">GCU69_11640</name>
</gene>
<evidence type="ECO:0000313" key="1">
    <source>
        <dbReference type="EMBL" id="KAF4408931.1"/>
    </source>
</evidence>
<sequence>MHSTARPSRHRVACTHPAGRSPLGALEASFLALGTAPVPLTLPAHLVCEDPEQPVLTVDQVRVRLAYPATSPALRAQTWREVVRRAQRIGRPWDTVAVAMAVPVLRRMLARLARPAHVERAEVEQEALAAVAAAVPVVDVDTADVGRELFAAADRAVHRLVYAARRRAERESGTLTAYVGRLASSGSHAECWNSTPATEPGEAGDEYAVLAQAVSTDVVGLAEARLIARTRLRGEPMQRLAVERGVSVRQLYRHRAVAEQRLAKHLRDRLR</sequence>
<dbReference type="Proteomes" id="UP000621266">
    <property type="component" value="Unassembled WGS sequence"/>
</dbReference>
<name>A0ABQ7FIY5_9ACTN</name>
<proteinExistence type="predicted"/>